<evidence type="ECO:0000313" key="5">
    <source>
        <dbReference type="Proteomes" id="UP000321891"/>
    </source>
</evidence>
<dbReference type="EMBL" id="BJVU01000001">
    <property type="protein sequence ID" value="GEL57604.1"/>
    <property type="molecule type" value="Genomic_DNA"/>
</dbReference>
<accession>A0A6N3SKI8</accession>
<organism evidence="2 4">
    <name type="scientific">Acetobacter cibinongensis</name>
    <dbReference type="NCBI Taxonomy" id="146475"/>
    <lineage>
        <taxon>Bacteria</taxon>
        <taxon>Pseudomonadati</taxon>
        <taxon>Pseudomonadota</taxon>
        <taxon>Alphaproteobacteria</taxon>
        <taxon>Acetobacterales</taxon>
        <taxon>Acetobacteraceae</taxon>
        <taxon>Acetobacter</taxon>
    </lineage>
</organism>
<feature type="chain" id="PRO_5030005693" description="Tetratricopeptide repeat family protein" evidence="1">
    <location>
        <begin position="24"/>
        <end position="309"/>
    </location>
</feature>
<protein>
    <recommendedName>
        <fullName evidence="6">Tetratricopeptide repeat family protein</fullName>
    </recommendedName>
</protein>
<keyword evidence="1" id="KW-0732">Signal</keyword>
<dbReference type="Proteomes" id="UP000032671">
    <property type="component" value="Unassembled WGS sequence"/>
</dbReference>
<dbReference type="RefSeq" id="WP_048838057.1">
    <property type="nucleotide sequence ID" value="NZ_BAMV01000008.1"/>
</dbReference>
<accession>A0A0D6N216</accession>
<evidence type="ECO:0000313" key="4">
    <source>
        <dbReference type="Proteomes" id="UP000032671"/>
    </source>
</evidence>
<dbReference type="PROSITE" id="PS51257">
    <property type="entry name" value="PROKAR_LIPOPROTEIN"/>
    <property type="match status" value="1"/>
</dbReference>
<reference evidence="3 5" key="2">
    <citation type="submission" date="2019-07" db="EMBL/GenBank/DDBJ databases">
        <title>Whole genome shotgun sequence of Acetobacter cibinongensis NBRC 16605.</title>
        <authorList>
            <person name="Hosoyama A."/>
            <person name="Uohara A."/>
            <person name="Ohji S."/>
            <person name="Ichikawa N."/>
        </authorList>
    </citation>
    <scope>NUCLEOTIDE SEQUENCE [LARGE SCALE GENOMIC DNA]</scope>
    <source>
        <strain evidence="3 5">NBRC 16605</strain>
    </source>
</reference>
<gene>
    <name evidence="2" type="ORF">Abci_008_117</name>
    <name evidence="3" type="ORF">ACI01nite_02060</name>
</gene>
<dbReference type="InterPro" id="IPR011990">
    <property type="entry name" value="TPR-like_helical_dom_sf"/>
</dbReference>
<evidence type="ECO:0000313" key="3">
    <source>
        <dbReference type="EMBL" id="GEL57604.1"/>
    </source>
</evidence>
<dbReference type="Proteomes" id="UP000321891">
    <property type="component" value="Unassembled WGS sequence"/>
</dbReference>
<dbReference type="SUPFAM" id="SSF48452">
    <property type="entry name" value="TPR-like"/>
    <property type="match status" value="1"/>
</dbReference>
<feature type="signal peptide" evidence="1">
    <location>
        <begin position="1"/>
        <end position="23"/>
    </location>
</feature>
<comment type="caution">
    <text evidence="2">The sequence shown here is derived from an EMBL/GenBank/DDBJ whole genome shotgun (WGS) entry which is preliminary data.</text>
</comment>
<dbReference type="AlphaFoldDB" id="A0A0D6N216"/>
<reference evidence="2 4" key="1">
    <citation type="submission" date="2012-11" db="EMBL/GenBank/DDBJ databases">
        <title>Whole genome sequence of Acetobacter cibinongensis 4H-1.</title>
        <authorList>
            <person name="Azuma Y."/>
            <person name="Higashiura N."/>
            <person name="Hirakawa H."/>
            <person name="Matsushita K."/>
        </authorList>
    </citation>
    <scope>NUCLEOTIDE SEQUENCE [LARGE SCALE GENOMIC DNA]</scope>
    <source>
        <strain evidence="2 4">4H-1</strain>
    </source>
</reference>
<proteinExistence type="predicted"/>
<evidence type="ECO:0008006" key="6">
    <source>
        <dbReference type="Google" id="ProtNLM"/>
    </source>
</evidence>
<dbReference type="EMBL" id="BAMV01000008">
    <property type="protein sequence ID" value="GAN59984.1"/>
    <property type="molecule type" value="Genomic_DNA"/>
</dbReference>
<evidence type="ECO:0000313" key="2">
    <source>
        <dbReference type="EMBL" id="GAN59984.1"/>
    </source>
</evidence>
<evidence type="ECO:0000256" key="1">
    <source>
        <dbReference type="SAM" id="SignalP"/>
    </source>
</evidence>
<name>A0A0D6N216_9PROT</name>
<sequence length="309" mass="31985">MMQLRVLVLFAPLTLAACGGAQEAPTARDDAQWDQAMTAGKSAFDLGRYSVAISQYRRAASLALLRDDGVAASEAGYDLAVAQLAADQPQDALQTLQAARQAAAARGDTHTASFDLVQAAAFYRLHNTAQSIDAAERAVGDSDQALAGRAALIMGLAADDAGNSAALQRANTVLQGFKKPLPRSVQAGQAEIAARVALSSTPATALGLAKHAAELWRDEASYRDMSRALALGGTAASRMGDTAQAKSLWARAAQSAAMQASDEAQGDAATLAHGAISRGNPHTAQSDAALWSQQAGGVLLHPFEKPKTH</sequence>
<dbReference type="STRING" id="1231339.Abci_008_117"/>
<keyword evidence="5" id="KW-1185">Reference proteome</keyword>